<dbReference type="Proteomes" id="UP000016935">
    <property type="component" value="Unassembled WGS sequence"/>
</dbReference>
<reference evidence="1 2" key="1">
    <citation type="journal article" date="2012" name="PLoS Pathog.">
        <title>Diverse lifestyles and strategies of plant pathogenesis encoded in the genomes of eighteen Dothideomycetes fungi.</title>
        <authorList>
            <person name="Ohm R.A."/>
            <person name="Feau N."/>
            <person name="Henrissat B."/>
            <person name="Schoch C.L."/>
            <person name="Horwitz B.A."/>
            <person name="Barry K.W."/>
            <person name="Condon B.J."/>
            <person name="Copeland A.C."/>
            <person name="Dhillon B."/>
            <person name="Glaser F."/>
            <person name="Hesse C.N."/>
            <person name="Kosti I."/>
            <person name="LaButti K."/>
            <person name="Lindquist E.A."/>
            <person name="Lucas S."/>
            <person name="Salamov A.A."/>
            <person name="Bradshaw R.E."/>
            <person name="Ciuffetti L."/>
            <person name="Hamelin R.C."/>
            <person name="Kema G.H.J."/>
            <person name="Lawrence C."/>
            <person name="Scott J.A."/>
            <person name="Spatafora J.W."/>
            <person name="Turgeon B.G."/>
            <person name="de Wit P.J.G.M."/>
            <person name="Zhong S."/>
            <person name="Goodwin S.B."/>
            <person name="Grigoriev I.V."/>
        </authorList>
    </citation>
    <scope>NUCLEOTIDE SEQUENCE [LARGE SCALE GENOMIC DNA]</scope>
    <source>
        <strain evidence="2">28A</strain>
    </source>
</reference>
<name>R0KAI7_EXST2</name>
<sequence>MTESEVISIGSWAGIFADDKLASAMAQIPPTTGFCLRSTELTPEALKMLKTSGKGLLSGKTGGVYEVRIHADVLRVKTFLGQIVEDEEEIRVMNSMLGLQRSFNVGANYRFAINSRTGRYIEPLLGDRQSLSQVSFVQGYDNLKLLGWEELNGGEAANAAGKAGSFSVFYFDEIDLGVAKPRICGTSVTTNFRAEKLSPPQFGRIKE</sequence>
<evidence type="ECO:0000313" key="2">
    <source>
        <dbReference type="Proteomes" id="UP000016935"/>
    </source>
</evidence>
<reference evidence="1 2" key="2">
    <citation type="journal article" date="2013" name="PLoS Genet.">
        <title>Comparative genome structure, secondary metabolite, and effector coding capacity across Cochliobolus pathogens.</title>
        <authorList>
            <person name="Condon B.J."/>
            <person name="Leng Y."/>
            <person name="Wu D."/>
            <person name="Bushley K.E."/>
            <person name="Ohm R.A."/>
            <person name="Otillar R."/>
            <person name="Martin J."/>
            <person name="Schackwitz W."/>
            <person name="Grimwood J."/>
            <person name="MohdZainudin N."/>
            <person name="Xue C."/>
            <person name="Wang R."/>
            <person name="Manning V.A."/>
            <person name="Dhillon B."/>
            <person name="Tu Z.J."/>
            <person name="Steffenson B.J."/>
            <person name="Salamov A."/>
            <person name="Sun H."/>
            <person name="Lowry S."/>
            <person name="LaButti K."/>
            <person name="Han J."/>
            <person name="Copeland A."/>
            <person name="Lindquist E."/>
            <person name="Barry K."/>
            <person name="Schmutz J."/>
            <person name="Baker S.E."/>
            <person name="Ciuffetti L.M."/>
            <person name="Grigoriev I.V."/>
            <person name="Zhong S."/>
            <person name="Turgeon B.G."/>
        </authorList>
    </citation>
    <scope>NUCLEOTIDE SEQUENCE [LARGE SCALE GENOMIC DNA]</scope>
    <source>
        <strain evidence="2">28A</strain>
    </source>
</reference>
<gene>
    <name evidence="1" type="ORF">SETTUDRAFT_39575</name>
</gene>
<keyword evidence="2" id="KW-1185">Reference proteome</keyword>
<dbReference type="AlphaFoldDB" id="R0KAI7"/>
<accession>R0KAI7</accession>
<organism evidence="1 2">
    <name type="scientific">Exserohilum turcicum (strain 28A)</name>
    <name type="common">Northern leaf blight fungus</name>
    <name type="synonym">Setosphaeria turcica</name>
    <dbReference type="NCBI Taxonomy" id="671987"/>
    <lineage>
        <taxon>Eukaryota</taxon>
        <taxon>Fungi</taxon>
        <taxon>Dikarya</taxon>
        <taxon>Ascomycota</taxon>
        <taxon>Pezizomycotina</taxon>
        <taxon>Dothideomycetes</taxon>
        <taxon>Pleosporomycetidae</taxon>
        <taxon>Pleosporales</taxon>
        <taxon>Pleosporineae</taxon>
        <taxon>Pleosporaceae</taxon>
        <taxon>Exserohilum</taxon>
    </lineage>
</organism>
<dbReference type="EMBL" id="KB908593">
    <property type="protein sequence ID" value="EOA86444.1"/>
    <property type="molecule type" value="Genomic_DNA"/>
</dbReference>
<dbReference type="HOGENOM" id="CLU_1327105_0_0_1"/>
<dbReference type="RefSeq" id="XP_008025914.1">
    <property type="nucleotide sequence ID" value="XM_008027723.1"/>
</dbReference>
<dbReference type="GeneID" id="19404491"/>
<evidence type="ECO:0000313" key="1">
    <source>
        <dbReference type="EMBL" id="EOA86444.1"/>
    </source>
</evidence>
<dbReference type="OrthoDB" id="4824296at2759"/>
<proteinExistence type="predicted"/>
<protein>
    <submittedName>
        <fullName evidence="1">Uncharacterized protein</fullName>
    </submittedName>
</protein>